<dbReference type="Pfam" id="PF14295">
    <property type="entry name" value="PAN_4"/>
    <property type="match status" value="2"/>
</dbReference>
<evidence type="ECO:0000256" key="5">
    <source>
        <dbReference type="SAM" id="SignalP"/>
    </source>
</evidence>
<keyword evidence="8" id="KW-1185">Reference proteome</keyword>
<sequence>MPYGRARGLACCCLAFGVVRAAAEVRLSPALQEAASQAEAERAVQGIADMDCWEKHVTYEPLDMKDGAGAINVTREPTPLACQQRCEQTSECMHFAYWVPQGDCHLQDVFAIRNTNRIGFVSGPQRCYRDDEDALSHGMARLRSKGVGDYTFVPVEFSCLEVSTMYNGFRNVQPTSFNVTPANQDPLQAMSRCQQLCRDTEGCAHFTIGAPGLQCALAGAKSASVFPIFRHVSGPPDNCTELLYQKIGRPTQTTTAVANMDLGGAAPEQRGAIQADGSGAPVWLWAVVALVGLCCLAAVIAAAGMSSAKNDRKKRSIERLEDDSRPDSFMVDNSLSEDPPPREASARFPAQAAATLRAPMQGPLRPMLTALTQWPWSPWAPAQRQFRYTAVPSAEKVMNGFDSIDLNHDGVIDRNEFNQALARSQPRATTYAIPRAATYAHPRAATFVASPRAPPMASVQVTGPDLNRDGIPDALQQAPGPLAQAFSVSARPRQPPPQPARLLSAPHLPHAPQAPARLVSASPRPLPPPPHGARQALPLAGSRLPAEPVARGGLR</sequence>
<evidence type="ECO:0000256" key="3">
    <source>
        <dbReference type="SAM" id="MobiDB-lite"/>
    </source>
</evidence>
<evidence type="ECO:0000259" key="6">
    <source>
        <dbReference type="PROSITE" id="PS50222"/>
    </source>
</evidence>
<keyword evidence="2" id="KW-1015">Disulfide bond</keyword>
<feature type="compositionally biased region" description="Basic and acidic residues" evidence="3">
    <location>
        <begin position="317"/>
        <end position="326"/>
    </location>
</feature>
<dbReference type="Gene3D" id="3.50.4.10">
    <property type="entry name" value="Hepatocyte Growth Factor"/>
    <property type="match status" value="2"/>
</dbReference>
<evidence type="ECO:0000256" key="1">
    <source>
        <dbReference type="ARBA" id="ARBA00022737"/>
    </source>
</evidence>
<evidence type="ECO:0000313" key="7">
    <source>
        <dbReference type="EMBL" id="CAK0813778.1"/>
    </source>
</evidence>
<proteinExistence type="predicted"/>
<dbReference type="EMBL" id="CAUYUJ010005469">
    <property type="protein sequence ID" value="CAK0813778.1"/>
    <property type="molecule type" value="Genomic_DNA"/>
</dbReference>
<keyword evidence="4" id="KW-1133">Transmembrane helix</keyword>
<feature type="compositionally biased region" description="Low complexity" evidence="3">
    <location>
        <begin position="500"/>
        <end position="518"/>
    </location>
</feature>
<dbReference type="Proteomes" id="UP001189429">
    <property type="component" value="Unassembled WGS sequence"/>
</dbReference>
<dbReference type="InterPro" id="IPR003609">
    <property type="entry name" value="Pan_app"/>
</dbReference>
<dbReference type="PROSITE" id="PS00018">
    <property type="entry name" value="EF_HAND_1"/>
    <property type="match status" value="1"/>
</dbReference>
<keyword evidence="4" id="KW-0812">Transmembrane</keyword>
<dbReference type="InterPro" id="IPR000177">
    <property type="entry name" value="Apple"/>
</dbReference>
<accession>A0ABN9RBH0</accession>
<dbReference type="PROSITE" id="PS50222">
    <property type="entry name" value="EF_HAND_2"/>
    <property type="match status" value="1"/>
</dbReference>
<dbReference type="InterPro" id="IPR018247">
    <property type="entry name" value="EF_Hand_1_Ca_BS"/>
</dbReference>
<feature type="chain" id="PRO_5047163751" description="EF-hand domain-containing protein" evidence="5">
    <location>
        <begin position="22"/>
        <end position="555"/>
    </location>
</feature>
<dbReference type="SMART" id="SM00223">
    <property type="entry name" value="APPLE"/>
    <property type="match status" value="1"/>
</dbReference>
<keyword evidence="5" id="KW-0732">Signal</keyword>
<dbReference type="SUPFAM" id="SSF57414">
    <property type="entry name" value="Hairpin loop containing domain-like"/>
    <property type="match status" value="1"/>
</dbReference>
<feature type="compositionally biased region" description="Low complexity" evidence="3">
    <location>
        <begin position="474"/>
        <end position="492"/>
    </location>
</feature>
<name>A0ABN9RBH0_9DINO</name>
<comment type="caution">
    <text evidence="7">The sequence shown here is derived from an EMBL/GenBank/DDBJ whole genome shotgun (WGS) entry which is preliminary data.</text>
</comment>
<gene>
    <name evidence="7" type="ORF">PCOR1329_LOCUS17580</name>
</gene>
<organism evidence="7 8">
    <name type="scientific">Prorocentrum cordatum</name>
    <dbReference type="NCBI Taxonomy" id="2364126"/>
    <lineage>
        <taxon>Eukaryota</taxon>
        <taxon>Sar</taxon>
        <taxon>Alveolata</taxon>
        <taxon>Dinophyceae</taxon>
        <taxon>Prorocentrales</taxon>
        <taxon>Prorocentraceae</taxon>
        <taxon>Prorocentrum</taxon>
    </lineage>
</organism>
<feature type="signal peptide" evidence="5">
    <location>
        <begin position="1"/>
        <end position="21"/>
    </location>
</feature>
<evidence type="ECO:0000256" key="2">
    <source>
        <dbReference type="ARBA" id="ARBA00023157"/>
    </source>
</evidence>
<evidence type="ECO:0000313" key="8">
    <source>
        <dbReference type="Proteomes" id="UP001189429"/>
    </source>
</evidence>
<keyword evidence="4" id="KW-0472">Membrane</keyword>
<feature type="region of interest" description="Disordered" evidence="3">
    <location>
        <begin position="451"/>
        <end position="555"/>
    </location>
</feature>
<feature type="domain" description="EF-hand" evidence="6">
    <location>
        <begin position="392"/>
        <end position="427"/>
    </location>
</feature>
<keyword evidence="1" id="KW-0677">Repeat</keyword>
<protein>
    <recommendedName>
        <fullName evidence="6">EF-hand domain-containing protein</fullName>
    </recommendedName>
</protein>
<reference evidence="7" key="1">
    <citation type="submission" date="2023-10" db="EMBL/GenBank/DDBJ databases">
        <authorList>
            <person name="Chen Y."/>
            <person name="Shah S."/>
            <person name="Dougan E. K."/>
            <person name="Thang M."/>
            <person name="Chan C."/>
        </authorList>
    </citation>
    <scope>NUCLEOTIDE SEQUENCE [LARGE SCALE GENOMIC DNA]</scope>
</reference>
<feature type="transmembrane region" description="Helical" evidence="4">
    <location>
        <begin position="282"/>
        <end position="305"/>
    </location>
</feature>
<feature type="region of interest" description="Disordered" evidence="3">
    <location>
        <begin position="311"/>
        <end position="345"/>
    </location>
</feature>
<dbReference type="InterPro" id="IPR002048">
    <property type="entry name" value="EF_hand_dom"/>
</dbReference>
<evidence type="ECO:0000256" key="4">
    <source>
        <dbReference type="SAM" id="Phobius"/>
    </source>
</evidence>